<dbReference type="PANTHER" id="PTHR46401">
    <property type="entry name" value="GLYCOSYLTRANSFERASE WBBK-RELATED"/>
    <property type="match status" value="1"/>
</dbReference>
<evidence type="ECO:0000313" key="2">
    <source>
        <dbReference type="EMBL" id="MYM37223.1"/>
    </source>
</evidence>
<feature type="non-terminal residue" evidence="2">
    <location>
        <position position="1"/>
    </location>
</feature>
<gene>
    <name evidence="2" type="ORF">GTP38_23120</name>
</gene>
<sequence>AAEPGLAADAALQRQLADALARAPDPLAPRQLLVDVTNIARNDLRTGIERVVRTELLELLRLDPATLQGLRVEPVYLVQENGRWLCRYARRYTAELLGLDPAQAPQLAHDPVADVAAGDLYYGADFAPADVNGAAAGGLFASWRARGVQVHFVLYDLLPVLNPEFFPAGADVGHAQWLDTIAAEADRLVCISAAVADQMAAWLARPERLAALPAGRQAAPAPLKLAALHLGADIAHADAAEAAPYPLLAQFAARPSFLMVGTIEPRKGHLQALAAFEALWRAGVDVNLVIVGNEGWRPLPAHARRTIPLIVQRLTDHPELNRRLFWLRGVGDAHLTQIYAACDCLLAASEGEGFGLPLIEAALHRLPVLARGLPVFREVAGAHAYYFDGLAPQDLAEAVQAWLALDAAGRAPASSDMPWSTWGDHVRQLLRVLDGDGDTMERTLHTR</sequence>
<keyword evidence="3" id="KW-1185">Reference proteome</keyword>
<dbReference type="Pfam" id="PF00534">
    <property type="entry name" value="Glycos_transf_1"/>
    <property type="match status" value="1"/>
</dbReference>
<organism evidence="2 3">
    <name type="scientific">Duganella lactea</name>
    <dbReference type="NCBI Taxonomy" id="2692173"/>
    <lineage>
        <taxon>Bacteria</taxon>
        <taxon>Pseudomonadati</taxon>
        <taxon>Pseudomonadota</taxon>
        <taxon>Betaproteobacteria</taxon>
        <taxon>Burkholderiales</taxon>
        <taxon>Oxalobacteraceae</taxon>
        <taxon>Telluria group</taxon>
        <taxon>Duganella</taxon>
    </lineage>
</organism>
<dbReference type="SUPFAM" id="SSF53756">
    <property type="entry name" value="UDP-Glycosyltransferase/glycogen phosphorylase"/>
    <property type="match status" value="1"/>
</dbReference>
<dbReference type="PANTHER" id="PTHR46401:SF9">
    <property type="entry name" value="MANNOSYLTRANSFERASE A"/>
    <property type="match status" value="1"/>
</dbReference>
<protein>
    <submittedName>
        <fullName evidence="2">Glycosyltransferase</fullName>
    </submittedName>
</protein>
<dbReference type="InterPro" id="IPR001296">
    <property type="entry name" value="Glyco_trans_1"/>
</dbReference>
<comment type="caution">
    <text evidence="2">The sequence shown here is derived from an EMBL/GenBank/DDBJ whole genome shotgun (WGS) entry which is preliminary data.</text>
</comment>
<dbReference type="EMBL" id="WWCO01000024">
    <property type="protein sequence ID" value="MYM37223.1"/>
    <property type="molecule type" value="Genomic_DNA"/>
</dbReference>
<name>A0ABW9VF51_9BURK</name>
<dbReference type="Gene3D" id="3.40.50.2000">
    <property type="entry name" value="Glycogen Phosphorylase B"/>
    <property type="match status" value="1"/>
</dbReference>
<accession>A0ABW9VF51</accession>
<reference evidence="2 3" key="1">
    <citation type="submission" date="2019-12" db="EMBL/GenBank/DDBJ databases">
        <title>Novel species isolated from a subtropical stream in China.</title>
        <authorList>
            <person name="Lu H."/>
        </authorList>
    </citation>
    <scope>NUCLEOTIDE SEQUENCE [LARGE SCALE GENOMIC DNA]</scope>
    <source>
        <strain evidence="2 3">FT94W</strain>
    </source>
</reference>
<evidence type="ECO:0000313" key="3">
    <source>
        <dbReference type="Proteomes" id="UP000449678"/>
    </source>
</evidence>
<feature type="domain" description="Glycosyl transferase family 1" evidence="1">
    <location>
        <begin position="255"/>
        <end position="405"/>
    </location>
</feature>
<proteinExistence type="predicted"/>
<evidence type="ECO:0000259" key="1">
    <source>
        <dbReference type="Pfam" id="PF00534"/>
    </source>
</evidence>
<dbReference type="Proteomes" id="UP000449678">
    <property type="component" value="Unassembled WGS sequence"/>
</dbReference>
<dbReference type="RefSeq" id="WP_160992564.1">
    <property type="nucleotide sequence ID" value="NZ_WWCO01000024.1"/>
</dbReference>
<dbReference type="CDD" id="cd03809">
    <property type="entry name" value="GT4_MtfB-like"/>
    <property type="match status" value="1"/>
</dbReference>